<evidence type="ECO:0000259" key="9">
    <source>
        <dbReference type="Pfam" id="PF12704"/>
    </source>
</evidence>
<feature type="transmembrane region" description="Helical" evidence="7">
    <location>
        <begin position="319"/>
        <end position="340"/>
    </location>
</feature>
<feature type="domain" description="ABC3 transporter permease C-terminal" evidence="8">
    <location>
        <begin position="270"/>
        <end position="382"/>
    </location>
</feature>
<keyword evidence="6 7" id="KW-0472">Membrane</keyword>
<keyword evidence="3" id="KW-1003">Cell membrane</keyword>
<dbReference type="InterPro" id="IPR003838">
    <property type="entry name" value="ABC3_permease_C"/>
</dbReference>
<keyword evidence="5 7" id="KW-1133">Transmembrane helix</keyword>
<dbReference type="GO" id="GO:0005886">
    <property type="term" value="C:plasma membrane"/>
    <property type="evidence" value="ECO:0007669"/>
    <property type="project" value="UniProtKB-SubCell"/>
</dbReference>
<feature type="domain" description="MacB-like periplasmic core" evidence="9">
    <location>
        <begin position="21"/>
        <end position="237"/>
    </location>
</feature>
<proteinExistence type="predicted"/>
<dbReference type="InterPro" id="IPR025857">
    <property type="entry name" value="MacB_PCD"/>
</dbReference>
<accession>F8L724</accession>
<evidence type="ECO:0000256" key="4">
    <source>
        <dbReference type="ARBA" id="ARBA00022692"/>
    </source>
</evidence>
<protein>
    <recommendedName>
        <fullName evidence="12">ABC3 transporter permease protein domain-containing protein</fullName>
    </recommendedName>
</protein>
<dbReference type="Proteomes" id="UP000000496">
    <property type="component" value="Chromosome gsn.131"/>
</dbReference>
<dbReference type="OrthoDB" id="9768465at2"/>
<dbReference type="EMBL" id="FR872582">
    <property type="protein sequence ID" value="CCB88539.1"/>
    <property type="molecule type" value="Genomic_DNA"/>
</dbReference>
<dbReference type="InterPro" id="IPR051125">
    <property type="entry name" value="ABC-4/HrtB_transporter"/>
</dbReference>
<dbReference type="PANTHER" id="PTHR43738">
    <property type="entry name" value="ABC TRANSPORTER, MEMBRANE PROTEIN"/>
    <property type="match status" value="1"/>
</dbReference>
<evidence type="ECO:0008006" key="12">
    <source>
        <dbReference type="Google" id="ProtNLM"/>
    </source>
</evidence>
<evidence type="ECO:0000256" key="6">
    <source>
        <dbReference type="ARBA" id="ARBA00023136"/>
    </source>
</evidence>
<dbReference type="HOGENOM" id="CLU_000604_8_9_0"/>
<feature type="transmembrane region" description="Helical" evidence="7">
    <location>
        <begin position="266"/>
        <end position="288"/>
    </location>
</feature>
<reference evidence="10 11" key="2">
    <citation type="journal article" date="2011" name="Mol. Biol. Evol.">
        <title>Unity in variety--the pan-genome of the Chlamydiae.</title>
        <authorList>
            <person name="Collingro A."/>
            <person name="Tischler P."/>
            <person name="Weinmaier T."/>
            <person name="Penz T."/>
            <person name="Heinz E."/>
            <person name="Brunham R.C."/>
            <person name="Read T.D."/>
            <person name="Bavoil P.M."/>
            <person name="Sachse K."/>
            <person name="Kahane S."/>
            <person name="Friedman M.G."/>
            <person name="Rattei T."/>
            <person name="Myers G.S."/>
            <person name="Horn M."/>
        </authorList>
    </citation>
    <scope>NUCLEOTIDE SEQUENCE [LARGE SCALE GENOMIC DNA]</scope>
    <source>
        <strain evidence="11">ATCC VR-1471 / Z</strain>
    </source>
</reference>
<dbReference type="eggNOG" id="COG0577">
    <property type="taxonomic scope" value="Bacteria"/>
</dbReference>
<sequence>MLLLALKILVGDKAKFIGIILGLSFASFIIVQQASIFIGLMVRTYGFITDTSQPNIWVMDEKVQFIDDIKPLRDTQLLQVRGIEGVEWAVPFYKGLLKARLQSGNFQQCNVIGIDDSTLIGGPPIMLEGKLRDLRLIDGIIVNKVGAEDKLAISGSSRDSSQPLIPLRVGNTIEINDHRAVVVGICETSRTFQSQPVIYTTYSRALSFAPPERKQLSFILVKSMDNIAPKVLTKRIEESTGLKALTQQEFERLTVEYYLKRTGIPLNFGIAVLLGFVIGIAISGQTFYNFILDNLRYLATFKAMGAKNNLLTKMVLLQAGWVGFIGWGIGVGAAGIFGFLSRNSDLSFRLPWQLYLLSIFTMLIICGASAFIGLIRVYRVDPAIVFKGA</sequence>
<evidence type="ECO:0000256" key="7">
    <source>
        <dbReference type="SAM" id="Phobius"/>
    </source>
</evidence>
<dbReference type="RefSeq" id="WP_013943006.1">
    <property type="nucleotide sequence ID" value="NC_015713.1"/>
</dbReference>
<keyword evidence="4 7" id="KW-0812">Transmembrane</keyword>
<evidence type="ECO:0000313" key="10">
    <source>
        <dbReference type="EMBL" id="CCB88539.1"/>
    </source>
</evidence>
<keyword evidence="2" id="KW-0813">Transport</keyword>
<evidence type="ECO:0000313" key="11">
    <source>
        <dbReference type="Proteomes" id="UP000000496"/>
    </source>
</evidence>
<name>F8L724_SIMNZ</name>
<dbReference type="Pfam" id="PF02687">
    <property type="entry name" value="FtsX"/>
    <property type="match status" value="1"/>
</dbReference>
<feature type="transmembrane region" description="Helical" evidence="7">
    <location>
        <begin position="16"/>
        <end position="42"/>
    </location>
</feature>
<organism evidence="10 11">
    <name type="scientific">Simkania negevensis (strain ATCC VR-1471 / DSM 27360 / Z)</name>
    <dbReference type="NCBI Taxonomy" id="331113"/>
    <lineage>
        <taxon>Bacteria</taxon>
        <taxon>Pseudomonadati</taxon>
        <taxon>Chlamydiota</taxon>
        <taxon>Chlamydiia</taxon>
        <taxon>Parachlamydiales</taxon>
        <taxon>Simkaniaceae</taxon>
        <taxon>Simkania</taxon>
    </lineage>
</organism>
<dbReference type="STRING" id="331113.SNE_A06620"/>
<gene>
    <name evidence="10" type="ordered locus">SNE_A06620</name>
</gene>
<dbReference type="KEGG" id="sng:SNE_A06620"/>
<dbReference type="Pfam" id="PF12704">
    <property type="entry name" value="MacB_PCD"/>
    <property type="match status" value="1"/>
</dbReference>
<evidence type="ECO:0000256" key="2">
    <source>
        <dbReference type="ARBA" id="ARBA00022448"/>
    </source>
</evidence>
<feature type="transmembrane region" description="Helical" evidence="7">
    <location>
        <begin position="352"/>
        <end position="375"/>
    </location>
</feature>
<evidence type="ECO:0000256" key="5">
    <source>
        <dbReference type="ARBA" id="ARBA00022989"/>
    </source>
</evidence>
<dbReference type="AlphaFoldDB" id="F8L724"/>
<reference key="1">
    <citation type="journal article" date="2011" name="Mol. Biol. Evol.">
        <title>Unity in variety -- the pan-genome of the Chlamydiae.</title>
        <authorList>
            <person name="Collingro A."/>
            <person name="Tischler P."/>
            <person name="Weinmaier T."/>
            <person name="Penz T."/>
            <person name="Heinz E."/>
            <person name="Brunham R.C."/>
            <person name="Read T.D."/>
            <person name="Bavoil P.M."/>
            <person name="Sachse K."/>
            <person name="Kahane S."/>
            <person name="Friedman M.G."/>
            <person name="Rattei T."/>
            <person name="Myers G.S.A."/>
            <person name="Horn M."/>
        </authorList>
    </citation>
    <scope>NUCLEOTIDE SEQUENCE</scope>
    <source>
        <strain>Z</strain>
    </source>
</reference>
<dbReference type="PANTHER" id="PTHR43738:SF1">
    <property type="entry name" value="HEMIN TRANSPORT SYSTEM PERMEASE PROTEIN HRTB-RELATED"/>
    <property type="match status" value="1"/>
</dbReference>
<evidence type="ECO:0000259" key="8">
    <source>
        <dbReference type="Pfam" id="PF02687"/>
    </source>
</evidence>
<evidence type="ECO:0000256" key="1">
    <source>
        <dbReference type="ARBA" id="ARBA00004651"/>
    </source>
</evidence>
<comment type="subcellular location">
    <subcellularLocation>
        <location evidence="1">Cell membrane</location>
        <topology evidence="1">Multi-pass membrane protein</topology>
    </subcellularLocation>
</comment>
<evidence type="ECO:0000256" key="3">
    <source>
        <dbReference type="ARBA" id="ARBA00022475"/>
    </source>
</evidence>
<keyword evidence="11" id="KW-1185">Reference proteome</keyword>